<proteinExistence type="predicted"/>
<dbReference type="EMBL" id="JAINDJ010000006">
    <property type="protein sequence ID" value="KAG9443882.1"/>
    <property type="molecule type" value="Genomic_DNA"/>
</dbReference>
<keyword evidence="3" id="KW-1185">Reference proteome</keyword>
<organism evidence="2 3">
    <name type="scientific">Aristolochia fimbriata</name>
    <name type="common">White veined hardy Dutchman's pipe vine</name>
    <dbReference type="NCBI Taxonomy" id="158543"/>
    <lineage>
        <taxon>Eukaryota</taxon>
        <taxon>Viridiplantae</taxon>
        <taxon>Streptophyta</taxon>
        <taxon>Embryophyta</taxon>
        <taxon>Tracheophyta</taxon>
        <taxon>Spermatophyta</taxon>
        <taxon>Magnoliopsida</taxon>
        <taxon>Magnoliidae</taxon>
        <taxon>Piperales</taxon>
        <taxon>Aristolochiaceae</taxon>
        <taxon>Aristolochia</taxon>
    </lineage>
</organism>
<dbReference type="AlphaFoldDB" id="A0AAV7E7Z9"/>
<feature type="compositionally biased region" description="Basic and acidic residues" evidence="1">
    <location>
        <begin position="75"/>
        <end position="88"/>
    </location>
</feature>
<comment type="caution">
    <text evidence="2">The sequence shown here is derived from an EMBL/GenBank/DDBJ whole genome shotgun (WGS) entry which is preliminary data.</text>
</comment>
<name>A0AAV7E7Z9_ARIFI</name>
<feature type="region of interest" description="Disordered" evidence="1">
    <location>
        <begin position="71"/>
        <end position="90"/>
    </location>
</feature>
<evidence type="ECO:0000313" key="2">
    <source>
        <dbReference type="EMBL" id="KAG9443882.1"/>
    </source>
</evidence>
<sequence length="139" mass="15657">MGRIGIYRTFKAYPSLRCQIGLFEGGMCHTKVLMPLVSWPRCLTWRWKSGNAVGLCQVWQPLTFFRRPSLNFPESSRRSDREKGRPDTEGADFVALVQGCRLCSRHRPPTGRPKVADRGLGTRNAWGEPGFVKANDSCG</sequence>
<dbReference type="Proteomes" id="UP000825729">
    <property type="component" value="Unassembled WGS sequence"/>
</dbReference>
<protein>
    <submittedName>
        <fullName evidence="2">Uncharacterized protein</fullName>
    </submittedName>
</protein>
<gene>
    <name evidence="2" type="ORF">H6P81_015222</name>
</gene>
<evidence type="ECO:0000313" key="3">
    <source>
        <dbReference type="Proteomes" id="UP000825729"/>
    </source>
</evidence>
<evidence type="ECO:0000256" key="1">
    <source>
        <dbReference type="SAM" id="MobiDB-lite"/>
    </source>
</evidence>
<reference evidence="2 3" key="1">
    <citation type="submission" date="2021-07" db="EMBL/GenBank/DDBJ databases">
        <title>The Aristolochia fimbriata genome: insights into angiosperm evolution, floral development and chemical biosynthesis.</title>
        <authorList>
            <person name="Jiao Y."/>
        </authorList>
    </citation>
    <scope>NUCLEOTIDE SEQUENCE [LARGE SCALE GENOMIC DNA]</scope>
    <source>
        <strain evidence="2">IBCAS-2021</strain>
        <tissue evidence="2">Leaf</tissue>
    </source>
</reference>
<accession>A0AAV7E7Z9</accession>